<feature type="domain" description="Beta-ketoacyl synthase-like N-terminal" evidence="3">
    <location>
        <begin position="6"/>
        <end position="56"/>
    </location>
</feature>
<dbReference type="PANTHER" id="PTHR11712">
    <property type="entry name" value="POLYKETIDE SYNTHASE-RELATED"/>
    <property type="match status" value="1"/>
</dbReference>
<dbReference type="GO" id="GO:0006633">
    <property type="term" value="P:fatty acid biosynthetic process"/>
    <property type="evidence" value="ECO:0007669"/>
    <property type="project" value="TreeGrafter"/>
</dbReference>
<gene>
    <name evidence="4" type="ORF">MKW98_001443</name>
</gene>
<dbReference type="Gene3D" id="3.40.47.10">
    <property type="match status" value="1"/>
</dbReference>
<proteinExistence type="predicted"/>
<dbReference type="InterPro" id="IPR000794">
    <property type="entry name" value="Beta-ketoacyl_synthase"/>
</dbReference>
<keyword evidence="5" id="KW-1185">Reference proteome</keyword>
<organism evidence="4 5">
    <name type="scientific">Papaver atlanticum</name>
    <dbReference type="NCBI Taxonomy" id="357466"/>
    <lineage>
        <taxon>Eukaryota</taxon>
        <taxon>Viridiplantae</taxon>
        <taxon>Streptophyta</taxon>
        <taxon>Embryophyta</taxon>
        <taxon>Tracheophyta</taxon>
        <taxon>Spermatophyta</taxon>
        <taxon>Magnoliopsida</taxon>
        <taxon>Ranunculales</taxon>
        <taxon>Papaveraceae</taxon>
        <taxon>Papaveroideae</taxon>
        <taxon>Papaver</taxon>
    </lineage>
</organism>
<evidence type="ECO:0000313" key="4">
    <source>
        <dbReference type="EMBL" id="KAI3925589.1"/>
    </source>
</evidence>
<dbReference type="InterPro" id="IPR014030">
    <property type="entry name" value="Ketoacyl_synth_N"/>
</dbReference>
<dbReference type="PANTHER" id="PTHR11712:SF332">
    <property type="entry name" value="3-OXOACYL-[ACYL-CARRIER-PROTEIN] SYNTHASE II, CHLOROPLASTIC"/>
    <property type="match status" value="1"/>
</dbReference>
<accession>A0AAD4XK44</accession>
<dbReference type="AlphaFoldDB" id="A0AAD4XK44"/>
<dbReference type="SUPFAM" id="SSF53901">
    <property type="entry name" value="Thiolase-like"/>
    <property type="match status" value="1"/>
</dbReference>
<dbReference type="Pfam" id="PF00109">
    <property type="entry name" value="ketoacyl-synt"/>
    <property type="match status" value="1"/>
</dbReference>
<sequence>MNPFCVPFATTSMGSAMLTIDLGCMGSNYSISTTCATSNILILNATNHIIRGEAEVLWHVEHFQKAKRIQPKLHALGILYSPMIFCLL</sequence>
<keyword evidence="2" id="KW-0808">Transferase</keyword>
<dbReference type="GO" id="GO:0005739">
    <property type="term" value="C:mitochondrion"/>
    <property type="evidence" value="ECO:0007669"/>
    <property type="project" value="TreeGrafter"/>
</dbReference>
<dbReference type="EC" id="2.3.1.41" evidence="1"/>
<dbReference type="InterPro" id="IPR016039">
    <property type="entry name" value="Thiolase-like"/>
</dbReference>
<comment type="caution">
    <text evidence="4">The sequence shown here is derived from an EMBL/GenBank/DDBJ whole genome shotgun (WGS) entry which is preliminary data.</text>
</comment>
<dbReference type="EMBL" id="JAJJMB010008074">
    <property type="protein sequence ID" value="KAI3925589.1"/>
    <property type="molecule type" value="Genomic_DNA"/>
</dbReference>
<evidence type="ECO:0000313" key="5">
    <source>
        <dbReference type="Proteomes" id="UP001202328"/>
    </source>
</evidence>
<evidence type="ECO:0000259" key="3">
    <source>
        <dbReference type="Pfam" id="PF00109"/>
    </source>
</evidence>
<evidence type="ECO:0000256" key="1">
    <source>
        <dbReference type="ARBA" id="ARBA00013191"/>
    </source>
</evidence>
<dbReference type="GO" id="GO:0004315">
    <property type="term" value="F:3-oxoacyl-[acyl-carrier-protein] synthase activity"/>
    <property type="evidence" value="ECO:0007669"/>
    <property type="project" value="UniProtKB-EC"/>
</dbReference>
<evidence type="ECO:0000256" key="2">
    <source>
        <dbReference type="ARBA" id="ARBA00022679"/>
    </source>
</evidence>
<reference evidence="4" key="1">
    <citation type="submission" date="2022-04" db="EMBL/GenBank/DDBJ databases">
        <title>A functionally conserved STORR gene fusion in Papaver species that diverged 16.8 million years ago.</title>
        <authorList>
            <person name="Catania T."/>
        </authorList>
    </citation>
    <scope>NUCLEOTIDE SEQUENCE</scope>
    <source>
        <strain evidence="4">S-188037</strain>
    </source>
</reference>
<protein>
    <recommendedName>
        <fullName evidence="1">beta-ketoacyl-[acyl-carrier-protein] synthase I</fullName>
        <ecNumber evidence="1">2.3.1.41</ecNumber>
    </recommendedName>
</protein>
<dbReference type="Proteomes" id="UP001202328">
    <property type="component" value="Unassembled WGS sequence"/>
</dbReference>
<name>A0AAD4XK44_9MAGN</name>